<dbReference type="SUPFAM" id="SSF52540">
    <property type="entry name" value="P-loop containing nucleoside triphosphate hydrolases"/>
    <property type="match status" value="1"/>
</dbReference>
<dbReference type="InterPro" id="IPR038729">
    <property type="entry name" value="Rad50/SbcC_AAA"/>
</dbReference>
<dbReference type="KEGG" id="sfc:Spiaf_1082"/>
<feature type="coiled-coil region" evidence="1">
    <location>
        <begin position="136"/>
        <end position="208"/>
    </location>
</feature>
<evidence type="ECO:0000256" key="1">
    <source>
        <dbReference type="SAM" id="Coils"/>
    </source>
</evidence>
<keyword evidence="2" id="KW-0812">Transmembrane</keyword>
<feature type="transmembrane region" description="Helical" evidence="2">
    <location>
        <begin position="362"/>
        <end position="387"/>
    </location>
</feature>
<evidence type="ECO:0000313" key="5">
    <source>
        <dbReference type="Proteomes" id="UP000007383"/>
    </source>
</evidence>
<dbReference type="GO" id="GO:0006302">
    <property type="term" value="P:double-strand break repair"/>
    <property type="evidence" value="ECO:0007669"/>
    <property type="project" value="InterPro"/>
</dbReference>
<keyword evidence="5" id="KW-1185">Reference proteome</keyword>
<dbReference type="PATRIC" id="fig|889378.3.peg.1083"/>
<dbReference type="AlphaFoldDB" id="H9UI26"/>
<keyword evidence="2" id="KW-1133">Transmembrane helix</keyword>
<organism evidence="4 5">
    <name type="scientific">Spirochaeta africana (strain ATCC 700263 / DSM 8902 / Z-7692)</name>
    <dbReference type="NCBI Taxonomy" id="889378"/>
    <lineage>
        <taxon>Bacteria</taxon>
        <taxon>Pseudomonadati</taxon>
        <taxon>Spirochaetota</taxon>
        <taxon>Spirochaetia</taxon>
        <taxon>Spirochaetales</taxon>
        <taxon>Spirochaetaceae</taxon>
        <taxon>Spirochaeta</taxon>
    </lineage>
</organism>
<accession>H9UI26</accession>
<dbReference type="Pfam" id="PF13476">
    <property type="entry name" value="AAA_23"/>
    <property type="match status" value="1"/>
</dbReference>
<dbReference type="Proteomes" id="UP000007383">
    <property type="component" value="Chromosome"/>
</dbReference>
<dbReference type="OrthoDB" id="312458at2"/>
<sequence length="826" mass="91639">MIQKLQLKSFGKFRDQRFALGRLTLFCGPNEAGKSTVFDALFDALCRPKATTVPGRRLQDRYGRDRQADLVWDGTPFAMSETDFLDVCSISALREPPRFGSGGSWMSTIKSRLFAGGINPDLVRERLEKLGDTRGSLRHMKELKELRQREQELRDELSRLERVREESLQGLQQARAAGERIGVLEETVAGLQRERAQAEDTVRQHELIRERAGLREALAAAVRRQEFGQRLQGLQLPDAAERERLTGLQQQVTRLEQQLAVLQGSLDERQQERERLQTALREQETAAVSAGARAAEAERLLIRLRDAGVGAHDTPGMAGNAHYETGGSLANPGATGTNPGSEADAAVAAGGAEKRAMDWRRWAATLGLGLAAGIGLALMVFGILAAGSPGLPLPGWLPDWLAGGLLASGWLAAVIGGTTAAAAFGLGLGLLLRARRAAGNRQRREAVLQELRRAAELSLQLDAAALTGEALVQALRRCSQEPERLRQQSALEQQRLTELEERLEAGTRQQQRDTAELDAARSALQQLLQGYRCESVQDLSRREAERHQLEERIAEEDRRLAESMRQLDLHDPQLLHSELSRRVNQLDEQILLDTPSEAGIRAARQRLQELQAQLRQSEEELARCRVDHQGYRTAYDSRFGSLPQEFLQVERELDRVRAQQQEIELNRQAAETAAEIVAELQADASEQLVQLGRQVAAWFGDIVQIDRGIRFTAFDDAGVAVEDAGGTSRPLEQLSSGTRDAFYLAARLALIAESHLEPGLVVLDDPCVTMDPERTRQAMQLLARFLADTDHQVVFLSKDPETAGYVRAALPKQLLNNGYREHQLQR</sequence>
<proteinExistence type="predicted"/>
<dbReference type="eggNOG" id="COG0419">
    <property type="taxonomic scope" value="Bacteria"/>
</dbReference>
<dbReference type="InterPro" id="IPR027417">
    <property type="entry name" value="P-loop_NTPase"/>
</dbReference>
<dbReference type="EMBL" id="CP003282">
    <property type="protein sequence ID" value="AFG37169.1"/>
    <property type="molecule type" value="Genomic_DNA"/>
</dbReference>
<feature type="coiled-coil region" evidence="1">
    <location>
        <begin position="600"/>
        <end position="673"/>
    </location>
</feature>
<feature type="domain" description="Rad50/SbcC-type AAA" evidence="3">
    <location>
        <begin position="4"/>
        <end position="259"/>
    </location>
</feature>
<dbReference type="CDD" id="cd00267">
    <property type="entry name" value="ABC_ATPase"/>
    <property type="match status" value="1"/>
</dbReference>
<dbReference type="Gene3D" id="3.40.50.300">
    <property type="entry name" value="P-loop containing nucleotide triphosphate hydrolases"/>
    <property type="match status" value="2"/>
</dbReference>
<dbReference type="eggNOG" id="COG1196">
    <property type="taxonomic scope" value="Bacteria"/>
</dbReference>
<dbReference type="RefSeq" id="WP_014455161.1">
    <property type="nucleotide sequence ID" value="NC_017098.1"/>
</dbReference>
<dbReference type="PANTHER" id="PTHR32114">
    <property type="entry name" value="ABC TRANSPORTER ABCH.3"/>
    <property type="match status" value="1"/>
</dbReference>
<dbReference type="STRING" id="889378.Spiaf_1082"/>
<evidence type="ECO:0000256" key="2">
    <source>
        <dbReference type="SAM" id="Phobius"/>
    </source>
</evidence>
<gene>
    <name evidence="4" type="ordered locus">Spiaf_1082</name>
</gene>
<reference evidence="5" key="1">
    <citation type="journal article" date="2013" name="Stand. Genomic Sci.">
        <title>Complete genome sequence of the halophilic bacterium Spirochaeta africana type strain (Z-7692(T)) from the alkaline Lake Magadi in the East African Rift.</title>
        <authorList>
            <person name="Liolos K."/>
            <person name="Abt B."/>
            <person name="Scheuner C."/>
            <person name="Teshima H."/>
            <person name="Held B."/>
            <person name="Lapidus A."/>
            <person name="Nolan M."/>
            <person name="Lucas S."/>
            <person name="Deshpande S."/>
            <person name="Cheng J.F."/>
            <person name="Tapia R."/>
            <person name="Goodwin L.A."/>
            <person name="Pitluck S."/>
            <person name="Pagani I."/>
            <person name="Ivanova N."/>
            <person name="Mavromatis K."/>
            <person name="Mikhailova N."/>
            <person name="Huntemann M."/>
            <person name="Pati A."/>
            <person name="Chen A."/>
            <person name="Palaniappan K."/>
            <person name="Land M."/>
            <person name="Rohde M."/>
            <person name="Tindall B.J."/>
            <person name="Detter J.C."/>
            <person name="Goker M."/>
            <person name="Bristow J."/>
            <person name="Eisen J.A."/>
            <person name="Markowitz V."/>
            <person name="Hugenholtz P."/>
            <person name="Woyke T."/>
            <person name="Klenk H.P."/>
            <person name="Kyrpides N.C."/>
        </authorList>
    </citation>
    <scope>NUCLEOTIDE SEQUENCE</scope>
    <source>
        <strain evidence="5">ATCC 700263 / DSM 8902 / Z-7692</strain>
    </source>
</reference>
<evidence type="ECO:0000313" key="4">
    <source>
        <dbReference type="EMBL" id="AFG37169.1"/>
    </source>
</evidence>
<feature type="coiled-coil region" evidence="1">
    <location>
        <begin position="238"/>
        <end position="286"/>
    </location>
</feature>
<evidence type="ECO:0000259" key="3">
    <source>
        <dbReference type="Pfam" id="PF13476"/>
    </source>
</evidence>
<keyword evidence="2" id="KW-0472">Membrane</keyword>
<feature type="transmembrane region" description="Helical" evidence="2">
    <location>
        <begin position="407"/>
        <end position="434"/>
    </location>
</feature>
<name>H9UI26_SPIAZ</name>
<dbReference type="GO" id="GO:0016887">
    <property type="term" value="F:ATP hydrolysis activity"/>
    <property type="evidence" value="ECO:0007669"/>
    <property type="project" value="InterPro"/>
</dbReference>
<keyword evidence="1" id="KW-0175">Coiled coil</keyword>
<dbReference type="HOGENOM" id="CLU_385834_0_0_12"/>
<feature type="coiled-coil region" evidence="1">
    <location>
        <begin position="539"/>
        <end position="566"/>
    </location>
</feature>
<dbReference type="PANTHER" id="PTHR32114:SF2">
    <property type="entry name" value="ABC TRANSPORTER ABCH.3"/>
    <property type="match status" value="1"/>
</dbReference>
<protein>
    <recommendedName>
        <fullName evidence="3">Rad50/SbcC-type AAA domain-containing protein</fullName>
    </recommendedName>
</protein>